<evidence type="ECO:0000256" key="8">
    <source>
        <dbReference type="SAM" id="Phobius"/>
    </source>
</evidence>
<name>A0ABV2XQA2_9ACTN</name>
<dbReference type="SUPFAM" id="SSF48317">
    <property type="entry name" value="Acid phosphatase/Vanadium-dependent haloperoxidase"/>
    <property type="match status" value="1"/>
</dbReference>
<proteinExistence type="predicted"/>
<comment type="subcellular location">
    <subcellularLocation>
        <location evidence="1">Cell membrane</location>
        <topology evidence="1">Multi-pass membrane protein</topology>
    </subcellularLocation>
</comment>
<keyword evidence="5 8" id="KW-1133">Transmembrane helix</keyword>
<dbReference type="PANTHER" id="PTHR14969:SF62">
    <property type="entry name" value="DECAPRENYLPHOSPHORYL-5-PHOSPHORIBOSE PHOSPHATASE RV3807C-RELATED"/>
    <property type="match status" value="1"/>
</dbReference>
<accession>A0ABV2XQA2</accession>
<evidence type="ECO:0000313" key="11">
    <source>
        <dbReference type="Proteomes" id="UP001550603"/>
    </source>
</evidence>
<feature type="transmembrane region" description="Helical" evidence="8">
    <location>
        <begin position="29"/>
        <end position="48"/>
    </location>
</feature>
<feature type="compositionally biased region" description="Basic and acidic residues" evidence="7">
    <location>
        <begin position="123"/>
        <end position="137"/>
    </location>
</feature>
<reference evidence="10 11" key="1">
    <citation type="submission" date="2024-06" db="EMBL/GenBank/DDBJ databases">
        <title>The Natural Products Discovery Center: Release of the First 8490 Sequenced Strains for Exploring Actinobacteria Biosynthetic Diversity.</title>
        <authorList>
            <person name="Kalkreuter E."/>
            <person name="Kautsar S.A."/>
            <person name="Yang D."/>
            <person name="Bader C.D."/>
            <person name="Teijaro C.N."/>
            <person name="Fluegel L."/>
            <person name="Davis C.M."/>
            <person name="Simpson J.R."/>
            <person name="Lauterbach L."/>
            <person name="Steele A.D."/>
            <person name="Gui C."/>
            <person name="Meng S."/>
            <person name="Li G."/>
            <person name="Viehrig K."/>
            <person name="Ye F."/>
            <person name="Su P."/>
            <person name="Kiefer A.F."/>
            <person name="Nichols A."/>
            <person name="Cepeda A.J."/>
            <person name="Yan W."/>
            <person name="Fan B."/>
            <person name="Jiang Y."/>
            <person name="Adhikari A."/>
            <person name="Zheng C.-J."/>
            <person name="Schuster L."/>
            <person name="Cowan T.M."/>
            <person name="Smanski M.J."/>
            <person name="Chevrette M.G."/>
            <person name="De Carvalho L.P.S."/>
            <person name="Shen B."/>
        </authorList>
    </citation>
    <scope>NUCLEOTIDE SEQUENCE [LARGE SCALE GENOMIC DNA]</scope>
    <source>
        <strain evidence="10 11">NPDC019583</strain>
    </source>
</reference>
<dbReference type="Gene3D" id="1.20.144.10">
    <property type="entry name" value="Phosphatidic acid phosphatase type 2/haloperoxidase"/>
    <property type="match status" value="1"/>
</dbReference>
<keyword evidence="6 8" id="KW-0472">Membrane</keyword>
<evidence type="ECO:0000256" key="4">
    <source>
        <dbReference type="ARBA" id="ARBA00022801"/>
    </source>
</evidence>
<dbReference type="PANTHER" id="PTHR14969">
    <property type="entry name" value="SPHINGOSINE-1-PHOSPHATE PHOSPHOHYDROLASE"/>
    <property type="match status" value="1"/>
</dbReference>
<keyword evidence="11" id="KW-1185">Reference proteome</keyword>
<keyword evidence="3 8" id="KW-0812">Transmembrane</keyword>
<evidence type="ECO:0000313" key="10">
    <source>
        <dbReference type="EMBL" id="MEU2266175.1"/>
    </source>
</evidence>
<organism evidence="10 11">
    <name type="scientific">Streptomyces olindensis</name>
    <dbReference type="NCBI Taxonomy" id="358823"/>
    <lineage>
        <taxon>Bacteria</taxon>
        <taxon>Bacillati</taxon>
        <taxon>Actinomycetota</taxon>
        <taxon>Actinomycetes</taxon>
        <taxon>Kitasatosporales</taxon>
        <taxon>Streptomycetaceae</taxon>
        <taxon>Streptomyces</taxon>
    </lineage>
</organism>
<sequence length="216" mass="22935">MPKQSLWAVLRGTFKEFKDDELIDRAAFLTYYGILSLFPALLVLVSVLGMTGQSTTRQVLDNVQQLTPGRREHTRLWCGAAVLMSFAGGRRGRKAAVAGLASMAVAELVSNAVAKPLRGRPRPPKEWIPHDDVDDRPASSSFPSGHTAAAVAFTSAVAPTWPRGATACAVPAVMVAAERVHSGAHYPTDVAVGAVIGLAATALVRAAPRPLLQHPR</sequence>
<evidence type="ECO:0000256" key="3">
    <source>
        <dbReference type="ARBA" id="ARBA00022692"/>
    </source>
</evidence>
<dbReference type="InterPro" id="IPR036938">
    <property type="entry name" value="PAP2/HPO_sf"/>
</dbReference>
<evidence type="ECO:0000256" key="1">
    <source>
        <dbReference type="ARBA" id="ARBA00004651"/>
    </source>
</evidence>
<evidence type="ECO:0000259" key="9">
    <source>
        <dbReference type="SMART" id="SM00014"/>
    </source>
</evidence>
<evidence type="ECO:0000256" key="7">
    <source>
        <dbReference type="SAM" id="MobiDB-lite"/>
    </source>
</evidence>
<evidence type="ECO:0000256" key="2">
    <source>
        <dbReference type="ARBA" id="ARBA00022475"/>
    </source>
</evidence>
<protein>
    <submittedName>
        <fullName evidence="10">YhjD/YihY/BrkB family envelope integrity protein</fullName>
    </submittedName>
</protein>
<comment type="caution">
    <text evidence="10">The sequence shown here is derived from an EMBL/GenBank/DDBJ whole genome shotgun (WGS) entry which is preliminary data.</text>
</comment>
<dbReference type="RefSeq" id="WP_359786301.1">
    <property type="nucleotide sequence ID" value="NZ_JBEYBN010000007.1"/>
</dbReference>
<evidence type="ECO:0000256" key="5">
    <source>
        <dbReference type="ARBA" id="ARBA00022989"/>
    </source>
</evidence>
<evidence type="ECO:0000256" key="6">
    <source>
        <dbReference type="ARBA" id="ARBA00023136"/>
    </source>
</evidence>
<gene>
    <name evidence="10" type="ORF">ABZ568_07005</name>
</gene>
<dbReference type="InterPro" id="IPR000326">
    <property type="entry name" value="PAP2/HPO"/>
</dbReference>
<keyword evidence="4" id="KW-0378">Hydrolase</keyword>
<dbReference type="SMART" id="SM00014">
    <property type="entry name" value="acidPPc"/>
    <property type="match status" value="1"/>
</dbReference>
<dbReference type="Pfam" id="PF01569">
    <property type="entry name" value="PAP2"/>
    <property type="match status" value="1"/>
</dbReference>
<keyword evidence="2" id="KW-1003">Cell membrane</keyword>
<dbReference type="Pfam" id="PF03631">
    <property type="entry name" value="Virul_fac_BrkB"/>
    <property type="match status" value="1"/>
</dbReference>
<dbReference type="EMBL" id="JBEYBN010000007">
    <property type="protein sequence ID" value="MEU2266175.1"/>
    <property type="molecule type" value="Genomic_DNA"/>
</dbReference>
<feature type="region of interest" description="Disordered" evidence="7">
    <location>
        <begin position="116"/>
        <end position="141"/>
    </location>
</feature>
<dbReference type="Proteomes" id="UP001550603">
    <property type="component" value="Unassembled WGS sequence"/>
</dbReference>
<feature type="domain" description="Phosphatidic acid phosphatase type 2/haloperoxidase" evidence="9">
    <location>
        <begin position="95"/>
        <end position="205"/>
    </location>
</feature>
<dbReference type="InterPro" id="IPR017039">
    <property type="entry name" value="Virul_fac_BrkB"/>
</dbReference>